<evidence type="ECO:0000256" key="1">
    <source>
        <dbReference type="SAM" id="MobiDB-lite"/>
    </source>
</evidence>
<organism evidence="2 3">
    <name type="scientific">Leptothrix ochracea L12</name>
    <dbReference type="NCBI Taxonomy" id="735332"/>
    <lineage>
        <taxon>Bacteria</taxon>
        <taxon>Pseudomonadati</taxon>
        <taxon>Pseudomonadota</taxon>
        <taxon>Betaproteobacteria</taxon>
        <taxon>Burkholderiales</taxon>
        <taxon>Sphaerotilaceae</taxon>
        <taxon>Leptothrix</taxon>
    </lineage>
</organism>
<feature type="compositionally biased region" description="Polar residues" evidence="1">
    <location>
        <begin position="65"/>
        <end position="77"/>
    </location>
</feature>
<accession>I4Z4Z6</accession>
<evidence type="ECO:0000313" key="2">
    <source>
        <dbReference type="EMBL" id="EIM31288.1"/>
    </source>
</evidence>
<gene>
    <name evidence="2" type="ORF">LepocDRAFT_00000150</name>
</gene>
<protein>
    <submittedName>
        <fullName evidence="2">Uncharacterized protein</fullName>
    </submittedName>
</protein>
<dbReference type="Proteomes" id="UP000053899">
    <property type="component" value="Unassembled WGS sequence"/>
</dbReference>
<feature type="region of interest" description="Disordered" evidence="1">
    <location>
        <begin position="63"/>
        <end position="93"/>
    </location>
</feature>
<dbReference type="HOGENOM" id="CLU_2396103_0_0_4"/>
<proteinExistence type="predicted"/>
<dbReference type="AlphaFoldDB" id="I4Z4Z6"/>
<reference evidence="2 3" key="1">
    <citation type="submission" date="2012-04" db="EMBL/GenBank/DDBJ databases">
        <title>Improved High-Quality Draft sequence of Leptothrix ochracea L12.</title>
        <authorList>
            <consortium name="US DOE Joint Genome Institute"/>
            <person name="Lucas S."/>
            <person name="Han J."/>
            <person name="Lapidus A."/>
            <person name="Cheng J.-F."/>
            <person name="Goodwin L."/>
            <person name="Pitluck S."/>
            <person name="Peters L."/>
            <person name="Zeytun A."/>
            <person name="Detter J.C."/>
            <person name="Han C."/>
            <person name="Tapia R."/>
            <person name="Land M."/>
            <person name="Hauser L."/>
            <person name="Kyrpides N."/>
            <person name="Ivanova N."/>
            <person name="Pagani I."/>
            <person name="Stepanauskas R."/>
            <person name="Masland D."/>
            <person name="Poulton N."/>
            <person name="Emerson D."/>
            <person name="Fleming E."/>
            <person name="Woyke T."/>
        </authorList>
    </citation>
    <scope>NUCLEOTIDE SEQUENCE [LARGE SCALE GENOMIC DNA]</scope>
    <source>
        <strain evidence="2 3">L12</strain>
    </source>
</reference>
<sequence>MKHNDLLINAANPLQQQIVNVGKKGIATMAPAILKSRFPKGNRRASMGALAVVSTAKIPLPRLAPTTSPRATVSGTKPETAKVAVSKTMAKLE</sequence>
<evidence type="ECO:0000313" key="3">
    <source>
        <dbReference type="Proteomes" id="UP000053899"/>
    </source>
</evidence>
<keyword evidence="3" id="KW-1185">Reference proteome</keyword>
<name>I4Z4Z6_9BURK</name>
<dbReference type="EMBL" id="JH660696">
    <property type="protein sequence ID" value="EIM31288.1"/>
    <property type="molecule type" value="Genomic_DNA"/>
</dbReference>